<feature type="compositionally biased region" description="Polar residues" evidence="5">
    <location>
        <begin position="94"/>
        <end position="110"/>
    </location>
</feature>
<feature type="domain" description="Calponin-homology (CH)" evidence="6">
    <location>
        <begin position="159"/>
        <end position="304"/>
    </location>
</feature>
<feature type="region of interest" description="Disordered" evidence="5">
    <location>
        <begin position="401"/>
        <end position="424"/>
    </location>
</feature>
<dbReference type="PROSITE" id="PS51460">
    <property type="entry name" value="GAR"/>
    <property type="match status" value="1"/>
</dbReference>
<dbReference type="Proteomes" id="UP000699462">
    <property type="component" value="Unassembled WGS sequence"/>
</dbReference>
<dbReference type="PANTHER" id="PTHR46756">
    <property type="entry name" value="TRANSGELIN"/>
    <property type="match status" value="1"/>
</dbReference>
<dbReference type="Pfam" id="PF02187">
    <property type="entry name" value="GAS2"/>
    <property type="match status" value="1"/>
</dbReference>
<evidence type="ECO:0000256" key="2">
    <source>
        <dbReference type="ARBA" id="ARBA00022490"/>
    </source>
</evidence>
<comment type="caution">
    <text evidence="8">The sequence shown here is derived from an EMBL/GenBank/DDBJ whole genome shotgun (WGS) entry which is preliminary data.</text>
</comment>
<dbReference type="Gene3D" id="3.30.920.20">
    <property type="entry name" value="Gas2-like domain"/>
    <property type="match status" value="1"/>
</dbReference>
<evidence type="ECO:0000313" key="9">
    <source>
        <dbReference type="Proteomes" id="UP000699462"/>
    </source>
</evidence>
<keyword evidence="9" id="KW-1185">Reference proteome</keyword>
<evidence type="ECO:0000259" key="6">
    <source>
        <dbReference type="PROSITE" id="PS50021"/>
    </source>
</evidence>
<dbReference type="EMBL" id="JTDF01002401">
    <property type="protein sequence ID" value="KAF8568831.1"/>
    <property type="molecule type" value="Genomic_DNA"/>
</dbReference>
<feature type="region of interest" description="Disordered" evidence="5">
    <location>
        <begin position="750"/>
        <end position="769"/>
    </location>
</feature>
<evidence type="ECO:0008006" key="10">
    <source>
        <dbReference type="Google" id="ProtNLM"/>
    </source>
</evidence>
<evidence type="ECO:0000256" key="3">
    <source>
        <dbReference type="ARBA" id="ARBA00023212"/>
    </source>
</evidence>
<feature type="compositionally biased region" description="Polar residues" evidence="5">
    <location>
        <begin position="710"/>
        <end position="724"/>
    </location>
</feature>
<dbReference type="AlphaFoldDB" id="A0A8T0DQ59"/>
<feature type="compositionally biased region" description="Low complexity" evidence="5">
    <location>
        <begin position="633"/>
        <end position="648"/>
    </location>
</feature>
<comment type="similarity">
    <text evidence="4">Belongs to the GAS2 family.</text>
</comment>
<dbReference type="GO" id="GO:0001578">
    <property type="term" value="P:microtubule bundle formation"/>
    <property type="evidence" value="ECO:0007669"/>
    <property type="project" value="TreeGrafter"/>
</dbReference>
<feature type="region of interest" description="Disordered" evidence="5">
    <location>
        <begin position="691"/>
        <end position="740"/>
    </location>
</feature>
<dbReference type="GO" id="GO:0008017">
    <property type="term" value="F:microtubule binding"/>
    <property type="evidence" value="ECO:0007669"/>
    <property type="project" value="InterPro"/>
</dbReference>
<name>A0A8T0DQ59_9TREM</name>
<dbReference type="OrthoDB" id="206130at2759"/>
<dbReference type="SMART" id="SM00033">
    <property type="entry name" value="CH"/>
    <property type="match status" value="1"/>
</dbReference>
<dbReference type="GO" id="GO:1904825">
    <property type="term" value="P:protein localization to microtubule plus-end"/>
    <property type="evidence" value="ECO:0007669"/>
    <property type="project" value="TreeGrafter"/>
</dbReference>
<dbReference type="Gene3D" id="1.10.418.10">
    <property type="entry name" value="Calponin-like domain"/>
    <property type="match status" value="1"/>
</dbReference>
<keyword evidence="3" id="KW-0206">Cytoskeleton</keyword>
<dbReference type="InterPro" id="IPR001715">
    <property type="entry name" value="CH_dom"/>
</dbReference>
<feature type="region of interest" description="Disordered" evidence="5">
    <location>
        <begin position="93"/>
        <end position="112"/>
    </location>
</feature>
<protein>
    <recommendedName>
        <fullName evidence="10">GAS2-like protein 1</fullName>
    </recommendedName>
</protein>
<proteinExistence type="inferred from homology"/>
<feature type="compositionally biased region" description="Polar residues" evidence="5">
    <location>
        <begin position="890"/>
        <end position="910"/>
    </location>
</feature>
<comment type="subcellular location">
    <subcellularLocation>
        <location evidence="1">Cytoplasm</location>
        <location evidence="1">Cytoskeleton</location>
    </subcellularLocation>
</comment>
<dbReference type="GO" id="GO:0031110">
    <property type="term" value="P:regulation of microtubule polymerization or depolymerization"/>
    <property type="evidence" value="ECO:0007669"/>
    <property type="project" value="TreeGrafter"/>
</dbReference>
<accession>A0A8T0DQ59</accession>
<feature type="compositionally biased region" description="Basic and acidic residues" evidence="5">
    <location>
        <begin position="412"/>
        <end position="424"/>
    </location>
</feature>
<dbReference type="InterPro" id="IPR036534">
    <property type="entry name" value="GAR_dom_sf"/>
</dbReference>
<dbReference type="InterPro" id="IPR003108">
    <property type="entry name" value="GAR_dom"/>
</dbReference>
<dbReference type="GO" id="GO:0001725">
    <property type="term" value="C:stress fiber"/>
    <property type="evidence" value="ECO:0007669"/>
    <property type="project" value="TreeGrafter"/>
</dbReference>
<dbReference type="PROSITE" id="PS50021">
    <property type="entry name" value="CH"/>
    <property type="match status" value="1"/>
</dbReference>
<dbReference type="GO" id="GO:0008093">
    <property type="term" value="F:cytoskeletal anchor activity"/>
    <property type="evidence" value="ECO:0007669"/>
    <property type="project" value="TreeGrafter"/>
</dbReference>
<dbReference type="GO" id="GO:0051015">
    <property type="term" value="F:actin filament binding"/>
    <property type="evidence" value="ECO:0007669"/>
    <property type="project" value="TreeGrafter"/>
</dbReference>
<dbReference type="GO" id="GO:0005884">
    <property type="term" value="C:actin filament"/>
    <property type="evidence" value="ECO:0007669"/>
    <property type="project" value="TreeGrafter"/>
</dbReference>
<evidence type="ECO:0000313" key="8">
    <source>
        <dbReference type="EMBL" id="KAF8568831.1"/>
    </source>
</evidence>
<dbReference type="InterPro" id="IPR036872">
    <property type="entry name" value="CH_dom_sf"/>
</dbReference>
<evidence type="ECO:0000256" key="1">
    <source>
        <dbReference type="ARBA" id="ARBA00004245"/>
    </source>
</evidence>
<feature type="region of interest" description="Disordered" evidence="5">
    <location>
        <begin position="621"/>
        <end position="656"/>
    </location>
</feature>
<dbReference type="SUPFAM" id="SSF143575">
    <property type="entry name" value="GAS2 domain-like"/>
    <property type="match status" value="1"/>
</dbReference>
<dbReference type="GO" id="GO:0035371">
    <property type="term" value="C:microtubule plus-end"/>
    <property type="evidence" value="ECO:0007669"/>
    <property type="project" value="TreeGrafter"/>
</dbReference>
<reference evidence="8 9" key="1">
    <citation type="submission" date="2019-07" db="EMBL/GenBank/DDBJ databases">
        <title>Annotation for the trematode Paragonimus westermani.</title>
        <authorList>
            <person name="Choi Y.-J."/>
        </authorList>
    </citation>
    <scope>NUCLEOTIDE SEQUENCE [LARGE SCALE GENOMIC DNA]</scope>
    <source>
        <strain evidence="8">180907_Pwestermani</strain>
    </source>
</reference>
<gene>
    <name evidence="8" type="ORF">P879_00502</name>
</gene>
<dbReference type="Pfam" id="PF00307">
    <property type="entry name" value="CH"/>
    <property type="match status" value="1"/>
</dbReference>
<evidence type="ECO:0000259" key="7">
    <source>
        <dbReference type="PROSITE" id="PS51460"/>
    </source>
</evidence>
<dbReference type="PANTHER" id="PTHR46756:SF18">
    <property type="entry name" value="GAS2-LIKE PROTEIN PICKLED EGGS"/>
    <property type="match status" value="1"/>
</dbReference>
<evidence type="ECO:0000256" key="4">
    <source>
        <dbReference type="ARBA" id="ARBA00038441"/>
    </source>
</evidence>
<organism evidence="8 9">
    <name type="scientific">Paragonimus westermani</name>
    <dbReference type="NCBI Taxonomy" id="34504"/>
    <lineage>
        <taxon>Eukaryota</taxon>
        <taxon>Metazoa</taxon>
        <taxon>Spiralia</taxon>
        <taxon>Lophotrochozoa</taxon>
        <taxon>Platyhelminthes</taxon>
        <taxon>Trematoda</taxon>
        <taxon>Digenea</taxon>
        <taxon>Plagiorchiida</taxon>
        <taxon>Troglotremata</taxon>
        <taxon>Troglotrematidae</taxon>
        <taxon>Paragonimus</taxon>
    </lineage>
</organism>
<feature type="domain" description="GAR" evidence="7">
    <location>
        <begin position="434"/>
        <end position="506"/>
    </location>
</feature>
<dbReference type="SMART" id="SM00243">
    <property type="entry name" value="GAS2"/>
    <property type="match status" value="1"/>
</dbReference>
<keyword evidence="2" id="KW-0963">Cytoplasm</keyword>
<dbReference type="GO" id="GO:0051764">
    <property type="term" value="P:actin crosslink formation"/>
    <property type="evidence" value="ECO:0007669"/>
    <property type="project" value="TreeGrafter"/>
</dbReference>
<evidence type="ECO:0000256" key="5">
    <source>
        <dbReference type="SAM" id="MobiDB-lite"/>
    </source>
</evidence>
<dbReference type="GO" id="GO:0005737">
    <property type="term" value="C:cytoplasm"/>
    <property type="evidence" value="ECO:0007669"/>
    <property type="project" value="TreeGrafter"/>
</dbReference>
<feature type="compositionally biased region" description="Polar residues" evidence="5">
    <location>
        <begin position="621"/>
        <end position="632"/>
    </location>
</feature>
<sequence>MLRANWTTTRIDVVNNRCSSLPPTNLEYYDHVSGSLINSNTSSELANSDVEQVTYSRLKSQASIEAHGATMIHVKNNFAAYVPPADFNRINPDVNPTSTRTNKSSPSDCSVITDEDSGYDPTIYTFGRPNGSTSSITNSGPLVSDNSSLGFVNRDELLHVMTEDLVDWFVQLYPNLTEEMDVDNFFDRLSDGVLLCYHAREIHQRLNEQCVTASKDDRVMLTGIKVGGVQATLPSICPVYHTRGLQSSTAASGFVSRDNVSNFLVWCRQLGMPDSVLFETEDLVCRKNPRNVAICLLELARLGGLMGIAVPGLIQLEVEIDQELAAHGDPGVDGLRKQHSSSSCSSITEQDYVLYAKQTAGDPNSMINDMGIEKLDRPLDDADGHSGCSYKTTRSTQLRRIKNQGNSLNRGYRSDSKGVEENVKRRPEVKRPIVDMRSLDEIVRDLLSQCTCKQTFPMIRVGEGRYLFGDKCTQIFVRILRSHVMVRVGGGWDTLNHFLAKYDECRKTNPPNCRVLPEIPLSTSTTTSTVDTSNVEEVLACVNSSSPKTAICSSDSPIRGQGSLTAVKKSPPRMMIQTGPGLTNECGPSCLKTGDDLFVNGVRKAKDLEHAQTDKILKNVSKPSRGNANQVEKSSSSLAFQSSSLKQQPQNSSVKAHTAIISNEHESTLNACSNTASFSRNTRSNSAVLKAVKRGKQPASATDAVEQHRNVSSNPKASVRSALSSPKPEKAHGSNKLQASMSKSIDDLRSLGPQVKHSGTTPKNDGRFLNARRQSVQPCLRVANNKHNLTKSPAKRSTNALINDKTPQTLSCSPSREELQPTCEVFKLANAQKVPNTVTNRPHVTRKLKSIQAETLAPFPVDGNSKDSVAGQPVKKHLHGGSLIPRPVRCNSTSRVSTDPSVHSTQLSDV</sequence>
<dbReference type="SUPFAM" id="SSF47576">
    <property type="entry name" value="Calponin-homology domain, CH-domain"/>
    <property type="match status" value="1"/>
</dbReference>
<feature type="region of interest" description="Disordered" evidence="5">
    <location>
        <begin position="862"/>
        <end position="910"/>
    </location>
</feature>